<dbReference type="PANTHER" id="PTHR46601:SF1">
    <property type="entry name" value="ADF-H DOMAIN-CONTAINING PROTEIN"/>
    <property type="match status" value="1"/>
</dbReference>
<dbReference type="OrthoDB" id="7089647at2759"/>
<feature type="region of interest" description="Disordered" evidence="1">
    <location>
        <begin position="389"/>
        <end position="417"/>
    </location>
</feature>
<proteinExistence type="predicted"/>
<protein>
    <submittedName>
        <fullName evidence="2">(apollo) hypothetical protein</fullName>
    </submittedName>
</protein>
<dbReference type="AlphaFoldDB" id="A0A8S3Y4W0"/>
<dbReference type="PANTHER" id="PTHR46601">
    <property type="entry name" value="ULP_PROTEASE DOMAIN-CONTAINING PROTEIN"/>
    <property type="match status" value="1"/>
</dbReference>
<evidence type="ECO:0000313" key="2">
    <source>
        <dbReference type="EMBL" id="CAG5049568.1"/>
    </source>
</evidence>
<accession>A0A8S3Y4W0</accession>
<gene>
    <name evidence="2" type="ORF">PAPOLLO_LOCUS24532</name>
</gene>
<dbReference type="EMBL" id="CAJQZP010001475">
    <property type="protein sequence ID" value="CAG5049568.1"/>
    <property type="molecule type" value="Genomic_DNA"/>
</dbReference>
<organism evidence="2 3">
    <name type="scientific">Parnassius apollo</name>
    <name type="common">Apollo butterfly</name>
    <name type="synonym">Papilio apollo</name>
    <dbReference type="NCBI Taxonomy" id="110799"/>
    <lineage>
        <taxon>Eukaryota</taxon>
        <taxon>Metazoa</taxon>
        <taxon>Ecdysozoa</taxon>
        <taxon>Arthropoda</taxon>
        <taxon>Hexapoda</taxon>
        <taxon>Insecta</taxon>
        <taxon>Pterygota</taxon>
        <taxon>Neoptera</taxon>
        <taxon>Endopterygota</taxon>
        <taxon>Lepidoptera</taxon>
        <taxon>Glossata</taxon>
        <taxon>Ditrysia</taxon>
        <taxon>Papilionoidea</taxon>
        <taxon>Papilionidae</taxon>
        <taxon>Parnassiinae</taxon>
        <taxon>Parnassini</taxon>
        <taxon>Parnassius</taxon>
        <taxon>Parnassius</taxon>
    </lineage>
</organism>
<dbReference type="Proteomes" id="UP000691718">
    <property type="component" value="Unassembled WGS sequence"/>
</dbReference>
<comment type="caution">
    <text evidence="2">The sequence shown here is derived from an EMBL/GenBank/DDBJ whole genome shotgun (WGS) entry which is preliminary data.</text>
</comment>
<sequence length="517" mass="61620">MQADYENLLTRLITTDETKDTYTRELEEKTPRKEVTEFINNNIPNIETPKKEEVKKKLLEHDVLTKSLKLQFQTANNSEKNVLRKVLDNNIVKKYKLKTRLRTSLGFNSNFKNYRHQKTRTTALQKKIECFFNRDDVSRTTAGKKEYRTFKKVTRQKRYLLDKLIVLHRKFIAEEVQISFSTFKKYRPFYVLSPKIKDCESCECKKHSNMQFLVDELKSLNILKTDNLNEVTTDLVCDFYSKDCMYNNCNTCSEIKLKVDNEELSAKVSWFTWILKDHEYEKEGEKKKIKKIIKIKKEEEIKKNLKEKFLIEEKHKIEIECTKKDESKEILIVIAEEERKEADENKENYTIETEYKKQLESMRGQNNNGEVLQDADKYKQMEKTDLDKINKRESENLKEDESDKESNKKEEGKKAIESEENTQNFILNINDSIIVRYFQRKTWKYFIGFVENIEFKNGENYYKVKFLKTVKDLSNSVKFVVQRKSDIDIVTNISIVKKLEMDTEYCAEYSVPKLNPD</sequence>
<evidence type="ECO:0000256" key="1">
    <source>
        <dbReference type="SAM" id="MobiDB-lite"/>
    </source>
</evidence>
<name>A0A8S3Y4W0_PARAO</name>
<reference evidence="2" key="1">
    <citation type="submission" date="2021-04" db="EMBL/GenBank/DDBJ databases">
        <authorList>
            <person name="Tunstrom K."/>
        </authorList>
    </citation>
    <scope>NUCLEOTIDE SEQUENCE</scope>
</reference>
<keyword evidence="3" id="KW-1185">Reference proteome</keyword>
<evidence type="ECO:0000313" key="3">
    <source>
        <dbReference type="Proteomes" id="UP000691718"/>
    </source>
</evidence>